<dbReference type="GO" id="GO:0020037">
    <property type="term" value="F:heme binding"/>
    <property type="evidence" value="ECO:0007669"/>
    <property type="project" value="InterPro"/>
</dbReference>
<dbReference type="Pfam" id="PF23500">
    <property type="entry name" value="DUF7133"/>
    <property type="match status" value="1"/>
</dbReference>
<dbReference type="InterPro" id="IPR013427">
    <property type="entry name" value="Haem-bd_dom_put"/>
</dbReference>
<dbReference type="NCBIfam" id="TIGR02603">
    <property type="entry name" value="CxxCH_TIGR02603"/>
    <property type="match status" value="1"/>
</dbReference>
<dbReference type="InterPro" id="IPR013428">
    <property type="entry name" value="Membrane-bound_put_N"/>
</dbReference>
<gene>
    <name evidence="6" type="ORF">AAE02nite_10440</name>
</gene>
<protein>
    <submittedName>
        <fullName evidence="6">Cytochrome c</fullName>
    </submittedName>
</protein>
<dbReference type="NCBIfam" id="TIGR02604">
    <property type="entry name" value="Piru_Ver_Nterm"/>
    <property type="match status" value="1"/>
</dbReference>
<dbReference type="AlphaFoldDB" id="A0A512AUL6"/>
<dbReference type="PROSITE" id="PS51257">
    <property type="entry name" value="PROKAR_LIPOPROTEIN"/>
    <property type="match status" value="1"/>
</dbReference>
<dbReference type="Pfam" id="PF13646">
    <property type="entry name" value="HEAT_2"/>
    <property type="match status" value="1"/>
</dbReference>
<dbReference type="OrthoDB" id="2827525at2"/>
<dbReference type="GO" id="GO:0009055">
    <property type="term" value="F:electron transfer activity"/>
    <property type="evidence" value="ECO:0007669"/>
    <property type="project" value="InterPro"/>
</dbReference>
<dbReference type="SUPFAM" id="SSF48371">
    <property type="entry name" value="ARM repeat"/>
    <property type="match status" value="1"/>
</dbReference>
<dbReference type="InterPro" id="IPR011042">
    <property type="entry name" value="6-blade_b-propeller_TolB-like"/>
</dbReference>
<feature type="domain" description="Cytochrome c" evidence="5">
    <location>
        <begin position="885"/>
        <end position="1019"/>
    </location>
</feature>
<dbReference type="Gene3D" id="2.120.10.30">
    <property type="entry name" value="TolB, C-terminal domain"/>
    <property type="match status" value="1"/>
</dbReference>
<proteinExistence type="predicted"/>
<comment type="caution">
    <text evidence="6">The sequence shown here is derived from an EMBL/GenBank/DDBJ whole genome shotgun (WGS) entry which is preliminary data.</text>
</comment>
<dbReference type="Gene3D" id="1.10.760.10">
    <property type="entry name" value="Cytochrome c-like domain"/>
    <property type="match status" value="1"/>
</dbReference>
<keyword evidence="3 4" id="KW-0408">Iron</keyword>
<organism evidence="6 7">
    <name type="scientific">Adhaeribacter aerolatus</name>
    <dbReference type="NCBI Taxonomy" id="670289"/>
    <lineage>
        <taxon>Bacteria</taxon>
        <taxon>Pseudomonadati</taxon>
        <taxon>Bacteroidota</taxon>
        <taxon>Cytophagia</taxon>
        <taxon>Cytophagales</taxon>
        <taxon>Hymenobacteraceae</taxon>
        <taxon>Adhaeribacter</taxon>
    </lineage>
</organism>
<keyword evidence="2 4" id="KW-0479">Metal-binding</keyword>
<dbReference type="GO" id="GO:0046872">
    <property type="term" value="F:metal ion binding"/>
    <property type="evidence" value="ECO:0007669"/>
    <property type="project" value="UniProtKB-KW"/>
</dbReference>
<dbReference type="InterPro" id="IPR036909">
    <property type="entry name" value="Cyt_c-like_dom_sf"/>
</dbReference>
<dbReference type="InterPro" id="IPR009056">
    <property type="entry name" value="Cyt_c-like_dom"/>
</dbReference>
<dbReference type="Gene3D" id="1.25.10.10">
    <property type="entry name" value="Leucine-rich Repeat Variant"/>
    <property type="match status" value="1"/>
</dbReference>
<dbReference type="InterPro" id="IPR011989">
    <property type="entry name" value="ARM-like"/>
</dbReference>
<evidence type="ECO:0000313" key="6">
    <source>
        <dbReference type="EMBL" id="GEO03380.1"/>
    </source>
</evidence>
<evidence type="ECO:0000313" key="7">
    <source>
        <dbReference type="Proteomes" id="UP000321532"/>
    </source>
</evidence>
<dbReference type="SUPFAM" id="SSF63829">
    <property type="entry name" value="Calcium-dependent phosphotriesterase"/>
    <property type="match status" value="1"/>
</dbReference>
<name>A0A512AUL6_9BACT</name>
<dbReference type="Pfam" id="PF00034">
    <property type="entry name" value="Cytochrom_C"/>
    <property type="match status" value="1"/>
</dbReference>
<keyword evidence="1 4" id="KW-0349">Heme</keyword>
<sequence>MLKKMKMKYYYLRQFHWFHLLVFSLLAITFSCQKNAGTHSSESAENALSTFEIEPGFKIELVAAEPLVADPVAMEIDENGNMYVVEMHGYPLDKSGTGKVKLLRDTNGDGRMDQSTTFAEGLMLPTGIMRWKKGILVTDPPNVLYLEDNNGDGQADVKNIVLTGFAVSNPQHNLNNPLLGLDNWIYIGHESAVTTKMYQKEFGDPGKDIIYPDLPDGPRLPNNASGRSVRFQPDHQTLEIVSSKTQFGHTFDAWGNYFLVSNANHIFQEVIAAPYLNRNPDLLVANATQSLSDHENAAEVFPITTNPESQLLTDPGVITSACGITAYSGGAFPQEFNSGVTFVAEPVSNLIHVDRLQDKGASFTASRLRPNKEFLASTDAWFRPVNMYIGPDGALYVVDYYRQIIEHPEWMAEDVVKSGALYNGTDKGRIYRISATNAAPATWMKGLTLGKATDKQLIEKLADNNSWWRRNAQRLLIDRQATAAVPALVQMAQNQTSSLGRLHALWTLEGLNKLNPSLIAQVLRDPEAGIRTNAIKLAERHLKTSPELAETLLSLAQDSDPKVRYQLLCTLGFIDTPQAAQVRQQLLFKDVTDEWVQVAALSAPSAQKGTLLTAVLAQYKSDVPAYASLVKRLSAMIGNSSDEQVIHQLLQKAVKPVPGKTGAWQAPVLEGLAQGLKNKKLVPGELAATQSLLVRTCFTHPEVPVRESALHILQVIGLPEDAKTQAAMKQARQMAGNTSLQESQRAAAIDFLGLQNPKPYAEFLQSLMTPREPLPVQLAALRTLSAIPDQTVSIYILEQWSALTPEIRDAAISTFMSRPERIALLLDALEKGNIQPASISWPRQVRLMAQSDDKLRNRARALLANKEQKPNEVIQEYQTVLDMKGNKVNGKTVYQKNCAVCHQIRGTMGVEFGPDLGTVHNWLPEGIMTNVLDPNQSISDGYDLWDVTLNNGESVQGIIATETPTALTLRNANGQVTTIARQDIKSLKALGLSAMPSGLEKQMDKQQMADLLAFLRQGE</sequence>
<dbReference type="SUPFAM" id="SSF46626">
    <property type="entry name" value="Cytochrome c"/>
    <property type="match status" value="1"/>
</dbReference>
<dbReference type="PANTHER" id="PTHR33546">
    <property type="entry name" value="LARGE, MULTIFUNCTIONAL SECRETED PROTEIN-RELATED"/>
    <property type="match status" value="1"/>
</dbReference>
<dbReference type="PANTHER" id="PTHR33546:SF1">
    <property type="entry name" value="LARGE, MULTIFUNCTIONAL SECRETED PROTEIN"/>
    <property type="match status" value="1"/>
</dbReference>
<evidence type="ECO:0000256" key="1">
    <source>
        <dbReference type="ARBA" id="ARBA00022617"/>
    </source>
</evidence>
<dbReference type="InterPro" id="IPR016024">
    <property type="entry name" value="ARM-type_fold"/>
</dbReference>
<reference evidence="6 7" key="1">
    <citation type="submission" date="2019-07" db="EMBL/GenBank/DDBJ databases">
        <title>Whole genome shotgun sequence of Adhaeribacter aerolatus NBRC 106133.</title>
        <authorList>
            <person name="Hosoyama A."/>
            <person name="Uohara A."/>
            <person name="Ohji S."/>
            <person name="Ichikawa N."/>
        </authorList>
    </citation>
    <scope>NUCLEOTIDE SEQUENCE [LARGE SCALE GENOMIC DNA]</scope>
    <source>
        <strain evidence="6 7">NBRC 106133</strain>
    </source>
</reference>
<dbReference type="PROSITE" id="PS51007">
    <property type="entry name" value="CYTC"/>
    <property type="match status" value="1"/>
</dbReference>
<keyword evidence="7" id="KW-1185">Reference proteome</keyword>
<dbReference type="Proteomes" id="UP000321532">
    <property type="component" value="Unassembled WGS sequence"/>
</dbReference>
<dbReference type="EMBL" id="BJYS01000005">
    <property type="protein sequence ID" value="GEO03380.1"/>
    <property type="molecule type" value="Genomic_DNA"/>
</dbReference>
<evidence type="ECO:0000256" key="2">
    <source>
        <dbReference type="ARBA" id="ARBA00022723"/>
    </source>
</evidence>
<accession>A0A512AUL6</accession>
<evidence type="ECO:0000259" key="5">
    <source>
        <dbReference type="PROSITE" id="PS51007"/>
    </source>
</evidence>
<dbReference type="InterPro" id="IPR055557">
    <property type="entry name" value="DUF7133"/>
</dbReference>
<evidence type="ECO:0000256" key="3">
    <source>
        <dbReference type="ARBA" id="ARBA00023004"/>
    </source>
</evidence>
<evidence type="ECO:0000256" key="4">
    <source>
        <dbReference type="PROSITE-ProRule" id="PRU00433"/>
    </source>
</evidence>